<dbReference type="Proteomes" id="UP001595593">
    <property type="component" value="Unassembled WGS sequence"/>
</dbReference>
<feature type="domain" description="HTH gntR-type" evidence="4">
    <location>
        <begin position="13"/>
        <end position="80"/>
    </location>
</feature>
<dbReference type="Pfam" id="PF00392">
    <property type="entry name" value="GntR"/>
    <property type="match status" value="1"/>
</dbReference>
<proteinExistence type="predicted"/>
<evidence type="ECO:0000256" key="1">
    <source>
        <dbReference type="ARBA" id="ARBA00023015"/>
    </source>
</evidence>
<dbReference type="SMART" id="SM00345">
    <property type="entry name" value="HTH_GNTR"/>
    <property type="match status" value="1"/>
</dbReference>
<dbReference type="EMBL" id="JBHRTN010000010">
    <property type="protein sequence ID" value="MFC3125632.1"/>
    <property type="molecule type" value="Genomic_DNA"/>
</dbReference>
<keyword evidence="1" id="KW-0805">Transcription regulation</keyword>
<dbReference type="PROSITE" id="PS50949">
    <property type="entry name" value="HTH_GNTR"/>
    <property type="match status" value="1"/>
</dbReference>
<gene>
    <name evidence="5" type="ORF">ACFOD4_11200</name>
</gene>
<dbReference type="InterPro" id="IPR011711">
    <property type="entry name" value="GntR_C"/>
</dbReference>
<name>A0ABV7G3P7_9PROT</name>
<dbReference type="SUPFAM" id="SSF46785">
    <property type="entry name" value="Winged helix' DNA-binding domain"/>
    <property type="match status" value="1"/>
</dbReference>
<dbReference type="PANTHER" id="PTHR43537:SF24">
    <property type="entry name" value="GLUCONATE OPERON TRANSCRIPTIONAL REPRESSOR"/>
    <property type="match status" value="1"/>
</dbReference>
<evidence type="ECO:0000256" key="3">
    <source>
        <dbReference type="ARBA" id="ARBA00023163"/>
    </source>
</evidence>
<dbReference type="Gene3D" id="1.10.10.10">
    <property type="entry name" value="Winged helix-like DNA-binding domain superfamily/Winged helix DNA-binding domain"/>
    <property type="match status" value="1"/>
</dbReference>
<dbReference type="Gene3D" id="1.20.120.530">
    <property type="entry name" value="GntR ligand-binding domain-like"/>
    <property type="match status" value="1"/>
</dbReference>
<accession>A0ABV7G3P7</accession>
<keyword evidence="6" id="KW-1185">Reference proteome</keyword>
<evidence type="ECO:0000313" key="6">
    <source>
        <dbReference type="Proteomes" id="UP001595593"/>
    </source>
</evidence>
<keyword evidence="2" id="KW-0238">DNA-binding</keyword>
<dbReference type="PANTHER" id="PTHR43537">
    <property type="entry name" value="TRANSCRIPTIONAL REGULATOR, GNTR FAMILY"/>
    <property type="match status" value="1"/>
</dbReference>
<dbReference type="SUPFAM" id="SSF48008">
    <property type="entry name" value="GntR ligand-binding domain-like"/>
    <property type="match status" value="1"/>
</dbReference>
<dbReference type="InterPro" id="IPR000524">
    <property type="entry name" value="Tscrpt_reg_HTH_GntR"/>
</dbReference>
<dbReference type="InterPro" id="IPR036390">
    <property type="entry name" value="WH_DNA-bd_sf"/>
</dbReference>
<dbReference type="Pfam" id="PF07729">
    <property type="entry name" value="FCD"/>
    <property type="match status" value="1"/>
</dbReference>
<evidence type="ECO:0000256" key="2">
    <source>
        <dbReference type="ARBA" id="ARBA00023125"/>
    </source>
</evidence>
<organism evidence="5 6">
    <name type="scientific">Teichococcus globiformis</name>
    <dbReference type="NCBI Taxonomy" id="2307229"/>
    <lineage>
        <taxon>Bacteria</taxon>
        <taxon>Pseudomonadati</taxon>
        <taxon>Pseudomonadota</taxon>
        <taxon>Alphaproteobacteria</taxon>
        <taxon>Acetobacterales</taxon>
        <taxon>Roseomonadaceae</taxon>
        <taxon>Roseomonas</taxon>
    </lineage>
</organism>
<dbReference type="CDD" id="cd07377">
    <property type="entry name" value="WHTH_GntR"/>
    <property type="match status" value="1"/>
</dbReference>
<evidence type="ECO:0000313" key="5">
    <source>
        <dbReference type="EMBL" id="MFC3125632.1"/>
    </source>
</evidence>
<dbReference type="PRINTS" id="PR00035">
    <property type="entry name" value="HTHGNTR"/>
</dbReference>
<reference evidence="6" key="1">
    <citation type="journal article" date="2019" name="Int. J. Syst. Evol. Microbiol.">
        <title>The Global Catalogue of Microorganisms (GCM) 10K type strain sequencing project: providing services to taxonomists for standard genome sequencing and annotation.</title>
        <authorList>
            <consortium name="The Broad Institute Genomics Platform"/>
            <consortium name="The Broad Institute Genome Sequencing Center for Infectious Disease"/>
            <person name="Wu L."/>
            <person name="Ma J."/>
        </authorList>
    </citation>
    <scope>NUCLEOTIDE SEQUENCE [LARGE SCALE GENOMIC DNA]</scope>
    <source>
        <strain evidence="6">KCTC 52094</strain>
    </source>
</reference>
<comment type="caution">
    <text evidence="5">The sequence shown here is derived from an EMBL/GenBank/DDBJ whole genome shotgun (WGS) entry which is preliminary data.</text>
</comment>
<dbReference type="RefSeq" id="WP_379596460.1">
    <property type="nucleotide sequence ID" value="NZ_JBHRTN010000010.1"/>
</dbReference>
<sequence length="229" mass="25456">MSTDRPRPVIKPPTAQESVLRELRRQLAGGVLRPGEPMQMEALAESFGVSRVPVREAMRILEGEGLVDYTPHRGYTAARLDVAEVTEIYRLREILETEAVRVGLPRLGAADLASMAEATQQVDAACQAEDLAALTAANRRFHFALFTPCGMPRLLRILEQIWSASDQYRALYFGVAPHREQMREEHRRIQDAALARDEAALLRFLDAHRAHSVPLVTGLVRRATAPAGT</sequence>
<dbReference type="InterPro" id="IPR036388">
    <property type="entry name" value="WH-like_DNA-bd_sf"/>
</dbReference>
<dbReference type="SMART" id="SM00895">
    <property type="entry name" value="FCD"/>
    <property type="match status" value="1"/>
</dbReference>
<protein>
    <submittedName>
        <fullName evidence="5">GntR family transcriptional regulator</fullName>
    </submittedName>
</protein>
<keyword evidence="3" id="KW-0804">Transcription</keyword>
<dbReference type="InterPro" id="IPR008920">
    <property type="entry name" value="TF_FadR/GntR_C"/>
</dbReference>
<evidence type="ECO:0000259" key="4">
    <source>
        <dbReference type="PROSITE" id="PS50949"/>
    </source>
</evidence>